<dbReference type="InterPro" id="IPR034660">
    <property type="entry name" value="DinB/YfiT-like"/>
</dbReference>
<sequence>MEWIDLLEKTTGDFADVLATGDLAAPVPACPGWTLADLGEHTRWVHAWATHAVTDHSPDGDTPAPGLERDALVDGYRAAAGRLLEVLRHTAPDAPVWTFGPDSRAGFWRRRQLHEVTMHLHDALDSQARTAEWRVSPELGWDGVDEVATLFYPRQVRLGRTEPLPAPVRLVATDLDRSLVLEPDAAGEPVELAAPAAELLLMLWGRMPAAGPAADVLAQAKVTS</sequence>
<dbReference type="PANTHER" id="PTHR40758:SF1">
    <property type="entry name" value="CONSERVED PROTEIN"/>
    <property type="match status" value="1"/>
</dbReference>
<dbReference type="AlphaFoldDB" id="A0A852RS09"/>
<dbReference type="NCBIfam" id="TIGR03083">
    <property type="entry name" value="maleylpyruvate isomerase family mycothiol-dependent enzyme"/>
    <property type="match status" value="1"/>
</dbReference>
<dbReference type="EMBL" id="JACCBF010000001">
    <property type="protein sequence ID" value="NYD33529.1"/>
    <property type="molecule type" value="Genomic_DNA"/>
</dbReference>
<dbReference type="SUPFAM" id="SSF109854">
    <property type="entry name" value="DinB/YfiT-like putative metalloenzymes"/>
    <property type="match status" value="1"/>
</dbReference>
<dbReference type="GO" id="GO:0046872">
    <property type="term" value="F:metal ion binding"/>
    <property type="evidence" value="ECO:0007669"/>
    <property type="project" value="InterPro"/>
</dbReference>
<protein>
    <submittedName>
        <fullName evidence="2">Uncharacterized protein (TIGR03083 family)</fullName>
    </submittedName>
</protein>
<dbReference type="Pfam" id="PF11716">
    <property type="entry name" value="MDMPI_N"/>
    <property type="match status" value="1"/>
</dbReference>
<dbReference type="RefSeq" id="WP_179729555.1">
    <property type="nucleotide sequence ID" value="NZ_BAABEF010000001.1"/>
</dbReference>
<accession>A0A852RS09</accession>
<dbReference type="Proteomes" id="UP000582231">
    <property type="component" value="Unassembled WGS sequence"/>
</dbReference>
<name>A0A852RS09_9ACTN</name>
<keyword evidence="3" id="KW-1185">Reference proteome</keyword>
<gene>
    <name evidence="2" type="ORF">BJ958_005075</name>
</gene>
<reference evidence="2 3" key="1">
    <citation type="submission" date="2020-07" db="EMBL/GenBank/DDBJ databases">
        <title>Sequencing the genomes of 1000 actinobacteria strains.</title>
        <authorList>
            <person name="Klenk H.-P."/>
        </authorList>
    </citation>
    <scope>NUCLEOTIDE SEQUENCE [LARGE SCALE GENOMIC DNA]</scope>
    <source>
        <strain evidence="2 3">DSM 19082</strain>
    </source>
</reference>
<proteinExistence type="predicted"/>
<evidence type="ECO:0000313" key="2">
    <source>
        <dbReference type="EMBL" id="NYD33529.1"/>
    </source>
</evidence>
<evidence type="ECO:0000313" key="3">
    <source>
        <dbReference type="Proteomes" id="UP000582231"/>
    </source>
</evidence>
<dbReference type="GO" id="GO:0005886">
    <property type="term" value="C:plasma membrane"/>
    <property type="evidence" value="ECO:0007669"/>
    <property type="project" value="TreeGrafter"/>
</dbReference>
<evidence type="ECO:0000259" key="1">
    <source>
        <dbReference type="Pfam" id="PF11716"/>
    </source>
</evidence>
<dbReference type="InterPro" id="IPR024344">
    <property type="entry name" value="MDMPI_metal-binding"/>
</dbReference>
<dbReference type="InterPro" id="IPR017517">
    <property type="entry name" value="Maleyloyr_isom"/>
</dbReference>
<dbReference type="PANTHER" id="PTHR40758">
    <property type="entry name" value="CONSERVED PROTEIN"/>
    <property type="match status" value="1"/>
</dbReference>
<feature type="domain" description="Mycothiol-dependent maleylpyruvate isomerase metal-binding" evidence="1">
    <location>
        <begin position="11"/>
        <end position="123"/>
    </location>
</feature>
<comment type="caution">
    <text evidence="2">The sequence shown here is derived from an EMBL/GenBank/DDBJ whole genome shotgun (WGS) entry which is preliminary data.</text>
</comment>
<organism evidence="2 3">
    <name type="scientific">Nocardioides kongjuensis</name>
    <dbReference type="NCBI Taxonomy" id="349522"/>
    <lineage>
        <taxon>Bacteria</taxon>
        <taxon>Bacillati</taxon>
        <taxon>Actinomycetota</taxon>
        <taxon>Actinomycetes</taxon>
        <taxon>Propionibacteriales</taxon>
        <taxon>Nocardioidaceae</taxon>
        <taxon>Nocardioides</taxon>
    </lineage>
</organism>